<dbReference type="InterPro" id="IPR000477">
    <property type="entry name" value="RT_dom"/>
</dbReference>
<name>A0A820F5W4_9BILA</name>
<dbReference type="PANTHER" id="PTHR37984:SF5">
    <property type="entry name" value="PROTEIN NYNRIN-LIKE"/>
    <property type="match status" value="1"/>
</dbReference>
<dbReference type="InterPro" id="IPR043502">
    <property type="entry name" value="DNA/RNA_pol_sf"/>
</dbReference>
<protein>
    <recommendedName>
        <fullName evidence="2">Reverse transcriptase domain-containing protein</fullName>
    </recommendedName>
</protein>
<keyword evidence="1" id="KW-0511">Multifunctional enzyme</keyword>
<dbReference type="Proteomes" id="UP000663874">
    <property type="component" value="Unassembled WGS sequence"/>
</dbReference>
<sequence>MNEVLGDLLGHHCLVYLDDIITFSRSINDHVKDIRAVLHALNNHNFKLNLPKCALIHERIEYLGHEIDHTGYRPLQNNIKAVIDIPTPTTYDEAHRFYGMANYYRSFIKNFAAVAHPLQRFQAKKGEFVWKAEQQLAFDTLKKHLVSEPCTLNFPISNVPFILATDASSKNGIGVTLKQKIDKHEH</sequence>
<evidence type="ECO:0000259" key="2">
    <source>
        <dbReference type="PROSITE" id="PS50878"/>
    </source>
</evidence>
<dbReference type="PROSITE" id="PS50878">
    <property type="entry name" value="RT_POL"/>
    <property type="match status" value="1"/>
</dbReference>
<dbReference type="InterPro" id="IPR050951">
    <property type="entry name" value="Retrovirus_Pol_polyprotein"/>
</dbReference>
<dbReference type="Pfam" id="PF17919">
    <property type="entry name" value="RT_RNaseH_2"/>
    <property type="match status" value="1"/>
</dbReference>
<dbReference type="InterPro" id="IPR041577">
    <property type="entry name" value="RT_RNaseH_2"/>
</dbReference>
<dbReference type="Pfam" id="PF00078">
    <property type="entry name" value="RVT_1"/>
    <property type="match status" value="1"/>
</dbReference>
<dbReference type="Gene3D" id="3.30.70.270">
    <property type="match status" value="2"/>
</dbReference>
<reference evidence="3" key="1">
    <citation type="submission" date="2021-02" db="EMBL/GenBank/DDBJ databases">
        <authorList>
            <person name="Nowell W R."/>
        </authorList>
    </citation>
    <scope>NUCLEOTIDE SEQUENCE</scope>
</reference>
<dbReference type="GO" id="GO:0003824">
    <property type="term" value="F:catalytic activity"/>
    <property type="evidence" value="ECO:0007669"/>
    <property type="project" value="UniProtKB-KW"/>
</dbReference>
<dbReference type="EMBL" id="CAJOBE010034190">
    <property type="protein sequence ID" value="CAF4303161.1"/>
    <property type="molecule type" value="Genomic_DNA"/>
</dbReference>
<dbReference type="AlphaFoldDB" id="A0A820F5W4"/>
<evidence type="ECO:0000313" key="5">
    <source>
        <dbReference type="Proteomes" id="UP000663823"/>
    </source>
</evidence>
<evidence type="ECO:0000256" key="1">
    <source>
        <dbReference type="ARBA" id="ARBA00023268"/>
    </source>
</evidence>
<dbReference type="SUPFAM" id="SSF56672">
    <property type="entry name" value="DNA/RNA polymerases"/>
    <property type="match status" value="1"/>
</dbReference>
<organism evidence="3 5">
    <name type="scientific">Rotaria sordida</name>
    <dbReference type="NCBI Taxonomy" id="392033"/>
    <lineage>
        <taxon>Eukaryota</taxon>
        <taxon>Metazoa</taxon>
        <taxon>Spiralia</taxon>
        <taxon>Gnathifera</taxon>
        <taxon>Rotifera</taxon>
        <taxon>Eurotatoria</taxon>
        <taxon>Bdelloidea</taxon>
        <taxon>Philodinida</taxon>
        <taxon>Philodinidae</taxon>
        <taxon>Rotaria</taxon>
    </lineage>
</organism>
<dbReference type="InterPro" id="IPR043128">
    <property type="entry name" value="Rev_trsase/Diguanyl_cyclase"/>
</dbReference>
<accession>A0A820F5W4</accession>
<gene>
    <name evidence="4" type="ORF">FNK824_LOCUS40717</name>
    <name evidence="3" type="ORF">OTI717_LOCUS40600</name>
</gene>
<dbReference type="PANTHER" id="PTHR37984">
    <property type="entry name" value="PROTEIN CBG26694"/>
    <property type="match status" value="1"/>
</dbReference>
<proteinExistence type="predicted"/>
<feature type="domain" description="Reverse transcriptase" evidence="2">
    <location>
        <begin position="1"/>
        <end position="67"/>
    </location>
</feature>
<dbReference type="EMBL" id="CAJOAX010033686">
    <property type="protein sequence ID" value="CAF4256088.1"/>
    <property type="molecule type" value="Genomic_DNA"/>
</dbReference>
<evidence type="ECO:0000313" key="4">
    <source>
        <dbReference type="EMBL" id="CAF4303161.1"/>
    </source>
</evidence>
<evidence type="ECO:0000313" key="3">
    <source>
        <dbReference type="EMBL" id="CAF4256088.1"/>
    </source>
</evidence>
<dbReference type="FunFam" id="3.30.70.270:FF:000020">
    <property type="entry name" value="Transposon Tf2-6 polyprotein-like Protein"/>
    <property type="match status" value="1"/>
</dbReference>
<comment type="caution">
    <text evidence="3">The sequence shown here is derived from an EMBL/GenBank/DDBJ whole genome shotgun (WGS) entry which is preliminary data.</text>
</comment>
<feature type="non-terminal residue" evidence="3">
    <location>
        <position position="186"/>
    </location>
</feature>
<dbReference type="Proteomes" id="UP000663823">
    <property type="component" value="Unassembled WGS sequence"/>
</dbReference>